<feature type="region of interest" description="Disordered" evidence="1">
    <location>
        <begin position="218"/>
        <end position="275"/>
    </location>
</feature>
<evidence type="ECO:0000256" key="1">
    <source>
        <dbReference type="SAM" id="MobiDB-lite"/>
    </source>
</evidence>
<feature type="region of interest" description="Disordered" evidence="1">
    <location>
        <begin position="329"/>
        <end position="354"/>
    </location>
</feature>
<dbReference type="GO" id="GO:0000445">
    <property type="term" value="C:THO complex part of transcription export complex"/>
    <property type="evidence" value="ECO:0007669"/>
    <property type="project" value="TreeGrafter"/>
</dbReference>
<gene>
    <name evidence="2" type="ORF">BO70DRAFT_346865</name>
</gene>
<accession>A0A317URW6</accession>
<sequence>MADVDVGVIHTYRRLIDDLLARADQAKPDKQIEPPLSETHLGDSIWLIDGEDESLARVSGQQTRFAAVEIAFREKFYGLLAATSIEDPSFIQIWNLLDIISIFSDNEQCEPGLIFWLIEELLDSQTIDGCRKVFDYLESRRERNTKKHFKQKSLIILRSCNELLRRLSRAEDTVFCGRVFIFLFQSFPLGDKSAVNLRGEYHTDNVTTYDEIAKAAEKENDDADVEMSDGIEPATGTEGPREESEAQAPSASDSHSIAQEPPKTPRVVISKSKDEPEGNAVNLDDLYSIFWGLQAYFSAPTKTFDPQHFATFKTGLEATISTFKSVNTDLENSSTTKASEEARKPTKRKRTTDGQEIASSFNPKYLTSRDLFDLEVNDTAFRRHVLVQALILLDFMLSLTPKAKSKLADLTNKSVLYGFVLSEEDAKWAIKMRKAIEEYLQEGPGGKFYYRMVDTVLSRDKNWVRWKAEGCPLIERPPVSVSEYLGAREHATKVYANKRLRISPMGSLDLKFLSEVESLAGLERLKESERFSVPAADSLMMSIMDDEMDIEMAQKKEDKEYAIRSKASKTWRILRLSAKSKLAAFDKIDDGKNMRILFETAQQSDSTPQTLEGTPQASEAPTKPSTDGEPTGPEQDRGVTNLENGNSTVATPLTSADAKDAAAPDTKTM</sequence>
<dbReference type="PANTHER" id="PTHR13265">
    <property type="entry name" value="THO COMPLEX SUBUNIT 1"/>
    <property type="match status" value="1"/>
</dbReference>
<dbReference type="STRING" id="1448321.A0A317URW6"/>
<keyword evidence="3" id="KW-1185">Reference proteome</keyword>
<evidence type="ECO:0000313" key="2">
    <source>
        <dbReference type="EMBL" id="PWY64763.1"/>
    </source>
</evidence>
<proteinExistence type="predicted"/>
<dbReference type="RefSeq" id="XP_025394356.1">
    <property type="nucleotide sequence ID" value="XM_025541564.1"/>
</dbReference>
<feature type="compositionally biased region" description="Polar residues" evidence="1">
    <location>
        <begin position="641"/>
        <end position="654"/>
    </location>
</feature>
<dbReference type="AlphaFoldDB" id="A0A317URW6"/>
<reference evidence="2 3" key="1">
    <citation type="submission" date="2016-12" db="EMBL/GenBank/DDBJ databases">
        <title>The genomes of Aspergillus section Nigri reveals drivers in fungal speciation.</title>
        <authorList>
            <consortium name="DOE Joint Genome Institute"/>
            <person name="Vesth T.C."/>
            <person name="Nybo J."/>
            <person name="Theobald S."/>
            <person name="Brandl J."/>
            <person name="Frisvad J.C."/>
            <person name="Nielsen K.F."/>
            <person name="Lyhne E.K."/>
            <person name="Kogle M.E."/>
            <person name="Kuo A."/>
            <person name="Riley R."/>
            <person name="Clum A."/>
            <person name="Nolan M."/>
            <person name="Lipzen A."/>
            <person name="Salamov A."/>
            <person name="Henrissat B."/>
            <person name="Wiebenga A."/>
            <person name="De Vries R.P."/>
            <person name="Grigoriev I.V."/>
            <person name="Mortensen U.H."/>
            <person name="Andersen M.R."/>
            <person name="Baker S.E."/>
        </authorList>
    </citation>
    <scope>NUCLEOTIDE SEQUENCE [LARGE SCALE GENOMIC DNA]</scope>
    <source>
        <strain evidence="2 3">CBS 117.55</strain>
    </source>
</reference>
<feature type="compositionally biased region" description="Acidic residues" evidence="1">
    <location>
        <begin position="219"/>
        <end position="229"/>
    </location>
</feature>
<organism evidence="2 3">
    <name type="scientific">Aspergillus heteromorphus CBS 117.55</name>
    <dbReference type="NCBI Taxonomy" id="1448321"/>
    <lineage>
        <taxon>Eukaryota</taxon>
        <taxon>Fungi</taxon>
        <taxon>Dikarya</taxon>
        <taxon>Ascomycota</taxon>
        <taxon>Pezizomycotina</taxon>
        <taxon>Eurotiomycetes</taxon>
        <taxon>Eurotiomycetidae</taxon>
        <taxon>Eurotiales</taxon>
        <taxon>Aspergillaceae</taxon>
        <taxon>Aspergillus</taxon>
        <taxon>Aspergillus subgen. Circumdati</taxon>
    </lineage>
</organism>
<dbReference type="InterPro" id="IPR021861">
    <property type="entry name" value="THO_THOC1"/>
</dbReference>
<feature type="compositionally biased region" description="Basic and acidic residues" evidence="1">
    <location>
        <begin position="657"/>
        <end position="669"/>
    </location>
</feature>
<dbReference type="GO" id="GO:0006406">
    <property type="term" value="P:mRNA export from nucleus"/>
    <property type="evidence" value="ECO:0007669"/>
    <property type="project" value="TreeGrafter"/>
</dbReference>
<protein>
    <recommendedName>
        <fullName evidence="4">THO complex subunit Tho1</fullName>
    </recommendedName>
</protein>
<dbReference type="OrthoDB" id="10257415at2759"/>
<evidence type="ECO:0000313" key="3">
    <source>
        <dbReference type="Proteomes" id="UP000247233"/>
    </source>
</evidence>
<dbReference type="PANTHER" id="PTHR13265:SF0">
    <property type="entry name" value="HPR1"/>
    <property type="match status" value="1"/>
</dbReference>
<evidence type="ECO:0008006" key="4">
    <source>
        <dbReference type="Google" id="ProtNLM"/>
    </source>
</evidence>
<feature type="region of interest" description="Disordered" evidence="1">
    <location>
        <begin position="600"/>
        <end position="669"/>
    </location>
</feature>
<comment type="caution">
    <text evidence="2">The sequence shown here is derived from an EMBL/GenBank/DDBJ whole genome shotgun (WGS) entry which is preliminary data.</text>
</comment>
<dbReference type="VEuPathDB" id="FungiDB:BO70DRAFT_346865"/>
<dbReference type="Proteomes" id="UP000247233">
    <property type="component" value="Unassembled WGS sequence"/>
</dbReference>
<feature type="compositionally biased region" description="Polar residues" evidence="1">
    <location>
        <begin position="247"/>
        <end position="257"/>
    </location>
</feature>
<dbReference type="EMBL" id="MSFL01000056">
    <property type="protein sequence ID" value="PWY64763.1"/>
    <property type="molecule type" value="Genomic_DNA"/>
</dbReference>
<name>A0A317URW6_9EURO</name>
<dbReference type="GeneID" id="37063801"/>
<dbReference type="Pfam" id="PF11957">
    <property type="entry name" value="efThoc1"/>
    <property type="match status" value="1"/>
</dbReference>
<feature type="compositionally biased region" description="Polar residues" evidence="1">
    <location>
        <begin position="600"/>
        <end position="625"/>
    </location>
</feature>